<comment type="caution">
    <text evidence="1">The sequence shown here is derived from an EMBL/GenBank/DDBJ whole genome shotgun (WGS) entry which is preliminary data.</text>
</comment>
<dbReference type="EMBL" id="BKCJ011298494">
    <property type="protein sequence ID" value="GFD17190.1"/>
    <property type="molecule type" value="Genomic_DNA"/>
</dbReference>
<protein>
    <submittedName>
        <fullName evidence="1">Uncharacterized protein</fullName>
    </submittedName>
</protein>
<evidence type="ECO:0000313" key="1">
    <source>
        <dbReference type="EMBL" id="GFD17190.1"/>
    </source>
</evidence>
<gene>
    <name evidence="1" type="ORF">Tci_889159</name>
</gene>
<dbReference type="AlphaFoldDB" id="A0A699U4G2"/>
<name>A0A699U4G2_TANCI</name>
<proteinExistence type="predicted"/>
<accession>A0A699U4G2</accession>
<sequence length="127" mass="14529">SGLESPFNGTDKFLAPCHILSNLKPRVHTWIEPIDHVLLNSVIQCFQNTCQRTITKLVHLFEPHDLSFIVVDQEHYCARRLNDGKIMLELEAFSMPSWFSEVQLCLVAFNAELKVFNPLLNHKVSGP</sequence>
<reference evidence="1" key="1">
    <citation type="journal article" date="2019" name="Sci. Rep.">
        <title>Draft genome of Tanacetum cinerariifolium, the natural source of mosquito coil.</title>
        <authorList>
            <person name="Yamashiro T."/>
            <person name="Shiraishi A."/>
            <person name="Satake H."/>
            <person name="Nakayama K."/>
        </authorList>
    </citation>
    <scope>NUCLEOTIDE SEQUENCE</scope>
</reference>
<feature type="non-terminal residue" evidence="1">
    <location>
        <position position="1"/>
    </location>
</feature>
<organism evidence="1">
    <name type="scientific">Tanacetum cinerariifolium</name>
    <name type="common">Dalmatian daisy</name>
    <name type="synonym">Chrysanthemum cinerariifolium</name>
    <dbReference type="NCBI Taxonomy" id="118510"/>
    <lineage>
        <taxon>Eukaryota</taxon>
        <taxon>Viridiplantae</taxon>
        <taxon>Streptophyta</taxon>
        <taxon>Embryophyta</taxon>
        <taxon>Tracheophyta</taxon>
        <taxon>Spermatophyta</taxon>
        <taxon>Magnoliopsida</taxon>
        <taxon>eudicotyledons</taxon>
        <taxon>Gunneridae</taxon>
        <taxon>Pentapetalae</taxon>
        <taxon>asterids</taxon>
        <taxon>campanulids</taxon>
        <taxon>Asterales</taxon>
        <taxon>Asteraceae</taxon>
        <taxon>Asteroideae</taxon>
        <taxon>Anthemideae</taxon>
        <taxon>Anthemidinae</taxon>
        <taxon>Tanacetum</taxon>
    </lineage>
</organism>